<organism evidence="2 3">
    <name type="scientific">Teratosphaeria nubilosa</name>
    <dbReference type="NCBI Taxonomy" id="161662"/>
    <lineage>
        <taxon>Eukaryota</taxon>
        <taxon>Fungi</taxon>
        <taxon>Dikarya</taxon>
        <taxon>Ascomycota</taxon>
        <taxon>Pezizomycotina</taxon>
        <taxon>Dothideomycetes</taxon>
        <taxon>Dothideomycetidae</taxon>
        <taxon>Mycosphaerellales</taxon>
        <taxon>Teratosphaeriaceae</taxon>
        <taxon>Teratosphaeria</taxon>
    </lineage>
</organism>
<reference evidence="2" key="1">
    <citation type="journal article" date="2020" name="Stud. Mycol.">
        <title>101 Dothideomycetes genomes: a test case for predicting lifestyles and emergence of pathogens.</title>
        <authorList>
            <person name="Haridas S."/>
            <person name="Albert R."/>
            <person name="Binder M."/>
            <person name="Bloem J."/>
            <person name="Labutti K."/>
            <person name="Salamov A."/>
            <person name="Andreopoulos B."/>
            <person name="Baker S."/>
            <person name="Barry K."/>
            <person name="Bills G."/>
            <person name="Bluhm B."/>
            <person name="Cannon C."/>
            <person name="Castanera R."/>
            <person name="Culley D."/>
            <person name="Daum C."/>
            <person name="Ezra D."/>
            <person name="Gonzalez J."/>
            <person name="Henrissat B."/>
            <person name="Kuo A."/>
            <person name="Liang C."/>
            <person name="Lipzen A."/>
            <person name="Lutzoni F."/>
            <person name="Magnuson J."/>
            <person name="Mondo S."/>
            <person name="Nolan M."/>
            <person name="Ohm R."/>
            <person name="Pangilinan J."/>
            <person name="Park H.-J."/>
            <person name="Ramirez L."/>
            <person name="Alfaro M."/>
            <person name="Sun H."/>
            <person name="Tritt A."/>
            <person name="Yoshinaga Y."/>
            <person name="Zwiers L.-H."/>
            <person name="Turgeon B."/>
            <person name="Goodwin S."/>
            <person name="Spatafora J."/>
            <person name="Crous P."/>
            <person name="Grigoriev I."/>
        </authorList>
    </citation>
    <scope>NUCLEOTIDE SEQUENCE</scope>
    <source>
        <strain evidence="2">CBS 116005</strain>
    </source>
</reference>
<dbReference type="AlphaFoldDB" id="A0A6G1KVN0"/>
<feature type="region of interest" description="Disordered" evidence="1">
    <location>
        <begin position="1"/>
        <end position="126"/>
    </location>
</feature>
<feature type="region of interest" description="Disordered" evidence="1">
    <location>
        <begin position="265"/>
        <end position="291"/>
    </location>
</feature>
<feature type="region of interest" description="Disordered" evidence="1">
    <location>
        <begin position="186"/>
        <end position="223"/>
    </location>
</feature>
<dbReference type="OrthoDB" id="10482558at2759"/>
<proteinExistence type="predicted"/>
<dbReference type="Proteomes" id="UP000799436">
    <property type="component" value="Unassembled WGS sequence"/>
</dbReference>
<evidence type="ECO:0000313" key="3">
    <source>
        <dbReference type="Proteomes" id="UP000799436"/>
    </source>
</evidence>
<feature type="compositionally biased region" description="Polar residues" evidence="1">
    <location>
        <begin position="53"/>
        <end position="70"/>
    </location>
</feature>
<feature type="compositionally biased region" description="Polar residues" evidence="1">
    <location>
        <begin position="209"/>
        <end position="219"/>
    </location>
</feature>
<protein>
    <submittedName>
        <fullName evidence="2">Uncharacterized protein</fullName>
    </submittedName>
</protein>
<feature type="compositionally biased region" description="Low complexity" evidence="1">
    <location>
        <begin position="72"/>
        <end position="85"/>
    </location>
</feature>
<gene>
    <name evidence="2" type="ORF">EJ03DRAFT_32294</name>
</gene>
<name>A0A6G1KVN0_9PEZI</name>
<keyword evidence="3" id="KW-1185">Reference proteome</keyword>
<evidence type="ECO:0000313" key="2">
    <source>
        <dbReference type="EMBL" id="KAF2764382.1"/>
    </source>
</evidence>
<feature type="compositionally biased region" description="Polar residues" evidence="1">
    <location>
        <begin position="93"/>
        <end position="116"/>
    </location>
</feature>
<sequence>MNASCAPPQATPGPAYPWGTLSQDSGSSVPGAPKAGQASQARETYGESLPQRGGSSSDSTEAPGQQSRAQPRTRPLRPILPTIPRVASPAQLGEQQISLPSRPSSRASQQISSQGLASYPNEARRDLAVSRSPIEIMPGPRPPSPIGHEPAHVQLEMYKIQNKWLEGQLYEAGHVRSKEDLDDLYAGRNPRHYGRSVADQLVRKRKASKSPTPKASTLPQPVEYGKIVADDAQLATRSRGWGPGQWLSFHNGLYDRWSEYQQPPQEFVNPAELSVDSAKPRKGESSSGRKG</sequence>
<accession>A0A6G1KVN0</accession>
<dbReference type="EMBL" id="ML995927">
    <property type="protein sequence ID" value="KAF2764382.1"/>
    <property type="molecule type" value="Genomic_DNA"/>
</dbReference>
<evidence type="ECO:0000256" key="1">
    <source>
        <dbReference type="SAM" id="MobiDB-lite"/>
    </source>
</evidence>